<evidence type="ECO:0000256" key="6">
    <source>
        <dbReference type="SAM" id="Phobius"/>
    </source>
</evidence>
<feature type="domain" description="RING-type" evidence="8">
    <location>
        <begin position="9"/>
        <end position="49"/>
    </location>
</feature>
<keyword evidence="2 4" id="KW-0863">Zinc-finger</keyword>
<feature type="region of interest" description="Disordered" evidence="5">
    <location>
        <begin position="218"/>
        <end position="280"/>
    </location>
</feature>
<evidence type="ECO:0000256" key="5">
    <source>
        <dbReference type="SAM" id="MobiDB-lite"/>
    </source>
</evidence>
<name>A0AA39LGM5_9BILA</name>
<evidence type="ECO:0000259" key="8">
    <source>
        <dbReference type="PROSITE" id="PS50089"/>
    </source>
</evidence>
<dbReference type="Proteomes" id="UP001175271">
    <property type="component" value="Unassembled WGS sequence"/>
</dbReference>
<dbReference type="InterPro" id="IPR011011">
    <property type="entry name" value="Znf_FYVE_PHD"/>
</dbReference>
<protein>
    <recommendedName>
        <fullName evidence="11">PHD-type domain-containing protein</fullName>
    </recommendedName>
</protein>
<dbReference type="Gene3D" id="1.10.287.70">
    <property type="match status" value="1"/>
</dbReference>
<feature type="domain" description="PHD-type" evidence="7">
    <location>
        <begin position="84"/>
        <end position="134"/>
    </location>
</feature>
<feature type="transmembrane region" description="Helical" evidence="6">
    <location>
        <begin position="865"/>
        <end position="886"/>
    </location>
</feature>
<feature type="compositionally biased region" description="Polar residues" evidence="5">
    <location>
        <begin position="442"/>
        <end position="467"/>
    </location>
</feature>
<feature type="compositionally biased region" description="Polar residues" evidence="5">
    <location>
        <begin position="156"/>
        <end position="167"/>
    </location>
</feature>
<dbReference type="InterPro" id="IPR057031">
    <property type="entry name" value="SFR19-like_C"/>
</dbReference>
<evidence type="ECO:0000256" key="3">
    <source>
        <dbReference type="ARBA" id="ARBA00022833"/>
    </source>
</evidence>
<dbReference type="InterPro" id="IPR001841">
    <property type="entry name" value="Znf_RING"/>
</dbReference>
<keyword evidence="3" id="KW-0862">Zinc</keyword>
<dbReference type="AlphaFoldDB" id="A0AA39LGM5"/>
<feature type="transmembrane region" description="Helical" evidence="6">
    <location>
        <begin position="898"/>
        <end position="916"/>
    </location>
</feature>
<dbReference type="GO" id="GO:0008270">
    <property type="term" value="F:zinc ion binding"/>
    <property type="evidence" value="ECO:0007669"/>
    <property type="project" value="UniProtKB-KW"/>
</dbReference>
<feature type="transmembrane region" description="Helical" evidence="6">
    <location>
        <begin position="745"/>
        <end position="766"/>
    </location>
</feature>
<evidence type="ECO:0000256" key="4">
    <source>
        <dbReference type="PROSITE-ProRule" id="PRU00175"/>
    </source>
</evidence>
<gene>
    <name evidence="9" type="ORF">QR680_001753</name>
</gene>
<dbReference type="InterPro" id="IPR047157">
    <property type="entry name" value="PHRF1/Atg35"/>
</dbReference>
<keyword evidence="1" id="KW-0479">Metal-binding</keyword>
<feature type="compositionally biased region" description="Basic and acidic residues" evidence="5">
    <location>
        <begin position="650"/>
        <end position="668"/>
    </location>
</feature>
<dbReference type="SUPFAM" id="SSF57903">
    <property type="entry name" value="FYVE/PHD zinc finger"/>
    <property type="match status" value="1"/>
</dbReference>
<evidence type="ECO:0008006" key="11">
    <source>
        <dbReference type="Google" id="ProtNLM"/>
    </source>
</evidence>
<dbReference type="Pfam" id="PF07885">
    <property type="entry name" value="Ion_trans_2"/>
    <property type="match status" value="1"/>
</dbReference>
<feature type="region of interest" description="Disordered" evidence="5">
    <location>
        <begin position="613"/>
        <end position="668"/>
    </location>
</feature>
<dbReference type="EMBL" id="JAUCMV010000005">
    <property type="protein sequence ID" value="KAK0396528.1"/>
    <property type="molecule type" value="Genomic_DNA"/>
</dbReference>
<evidence type="ECO:0000256" key="1">
    <source>
        <dbReference type="ARBA" id="ARBA00022723"/>
    </source>
</evidence>
<dbReference type="PANTHER" id="PTHR12618:SF20">
    <property type="entry name" value="PHD AND RING FINGER DOMAIN-CONTAINING PROTEIN 1"/>
    <property type="match status" value="1"/>
</dbReference>
<reference evidence="9" key="1">
    <citation type="submission" date="2023-06" db="EMBL/GenBank/DDBJ databases">
        <title>Genomic analysis of the entomopathogenic nematode Steinernema hermaphroditum.</title>
        <authorList>
            <person name="Schwarz E.M."/>
            <person name="Heppert J.K."/>
            <person name="Baniya A."/>
            <person name="Schwartz H.T."/>
            <person name="Tan C.-H."/>
            <person name="Antoshechkin I."/>
            <person name="Sternberg P.W."/>
            <person name="Goodrich-Blair H."/>
            <person name="Dillman A.R."/>
        </authorList>
    </citation>
    <scope>NUCLEOTIDE SEQUENCE</scope>
    <source>
        <strain evidence="9">PS9179</strain>
        <tissue evidence="9">Whole animal</tissue>
    </source>
</reference>
<feature type="region of interest" description="Disordered" evidence="5">
    <location>
        <begin position="428"/>
        <end position="499"/>
    </location>
</feature>
<dbReference type="InterPro" id="IPR019787">
    <property type="entry name" value="Znf_PHD-finger"/>
</dbReference>
<keyword evidence="10" id="KW-1185">Reference proteome</keyword>
<dbReference type="InterPro" id="IPR013083">
    <property type="entry name" value="Znf_RING/FYVE/PHD"/>
</dbReference>
<evidence type="ECO:0000256" key="2">
    <source>
        <dbReference type="ARBA" id="ARBA00022771"/>
    </source>
</evidence>
<feature type="compositionally biased region" description="Basic residues" evidence="5">
    <location>
        <begin position="232"/>
        <end position="272"/>
    </location>
</feature>
<dbReference type="InterPro" id="IPR019786">
    <property type="entry name" value="Zinc_finger_PHD-type_CS"/>
</dbReference>
<feature type="compositionally biased region" description="Acidic residues" evidence="5">
    <location>
        <begin position="175"/>
        <end position="197"/>
    </location>
</feature>
<evidence type="ECO:0000313" key="10">
    <source>
        <dbReference type="Proteomes" id="UP001175271"/>
    </source>
</evidence>
<feature type="compositionally biased region" description="Polar residues" evidence="5">
    <location>
        <begin position="478"/>
        <end position="496"/>
    </location>
</feature>
<dbReference type="Pfam" id="PF13639">
    <property type="entry name" value="zf-RING_2"/>
    <property type="match status" value="1"/>
</dbReference>
<dbReference type="SUPFAM" id="SSF81324">
    <property type="entry name" value="Voltage-gated potassium channels"/>
    <property type="match status" value="1"/>
</dbReference>
<dbReference type="PROSITE" id="PS50016">
    <property type="entry name" value="ZF_PHD_2"/>
    <property type="match status" value="1"/>
</dbReference>
<feature type="region of interest" description="Disordered" evidence="5">
    <location>
        <begin position="139"/>
        <end position="204"/>
    </location>
</feature>
<sequence>MVPSPQSECAICMVELCGTSGQGCPNNHTFHVVCILEWLKRERSCPLCREHISCLTVNEAGCGRSLIELPPTPPGSPANDEIENMLCEVCHSGDDEAHLLLCDRCDKCFHMRCLRPPLSTIPEGYWYCPPCERERALEHLQSSSSSRTRRQITRTALSQNVRTSLRSIVNPHGEESEESSEDDYETEDESNSEEETENNNGQVEFSNDEAQDDFVLDAVDQPGPSRQPPRVPTRRTRGSTKRARKSGKRGKRTRKRRKARKSTRKSTRKRTSQRTTNGYNAIQKRIAEVTNVNLKSSTCYNVQSLSEKARCRAGPLGGTLNILKPGIDEYISESESDSDDCELSSNARRFDRPVMRPPRKRQEPMQENFASQQKAVQHGLLDEILENQTKMLAPSNFLKIRRDGTLEERKEMKEYRKRIQDKLSNHPAFKPRRERPIKPDASNMSFQNDNPSTSLLNTSVISNGNSPKKTRWGPAQPRTPTTRNDLNGCSSGSPLSASRVPVLQPRTPMFSTQMQRNAALLPLQPFLSTVSLADVVNAPPPPPPPVLPQGNNGNSVFTLQHQLMSQMFSPMLPSTANTGGIDPALLGMLSGAPATVPFTVANLNAIPMPVAPPPPPPLSHAPTISKSGPLRTNDDSLAEMDISPQTSGRDNIEQKHENGNSEEGDKARLRNDADKEMKKALIPYFRNKKITKEEYKTLMKRGVYKLRSSCGVADRHCRRAQLSEEENSLMGYTAQPRLELALRRATFYLIALVGYLLFGALVFYALPGSADRIKSFGDRTARLDAERAELLNVLRAETLTKGEHEWSEMANLKLDMYERSLMHLELAKNKVKRVRSVSDSFFYSFTLLTTIGAVDTNGMSFEAKLFSIFYAIFGVPLTLLYLSQCAKLITSLISEKNILSGTAIAILLIAILYDIFEQGSDDTPFVDAVLSAFLITTTIGEVGHPVRGWFVYTVALVSLSLCSFAFVQIQRDIERRLQGCELLFSQTLAHFERWLARDYANEDRIIEEDEEEDSYTLESGN</sequence>
<dbReference type="PROSITE" id="PS01359">
    <property type="entry name" value="ZF_PHD_1"/>
    <property type="match status" value="1"/>
</dbReference>
<dbReference type="SMART" id="SM00249">
    <property type="entry name" value="PHD"/>
    <property type="match status" value="1"/>
</dbReference>
<dbReference type="InterPro" id="IPR001965">
    <property type="entry name" value="Znf_PHD"/>
</dbReference>
<evidence type="ECO:0000259" key="7">
    <source>
        <dbReference type="PROSITE" id="PS50016"/>
    </source>
</evidence>
<dbReference type="Gene3D" id="3.30.40.10">
    <property type="entry name" value="Zinc/RING finger domain, C3HC4 (zinc finger)"/>
    <property type="match status" value="2"/>
</dbReference>
<keyword evidence="6" id="KW-1133">Transmembrane helix</keyword>
<dbReference type="Pfam" id="PF23030">
    <property type="entry name" value="SCAF11-like_C"/>
    <property type="match status" value="1"/>
</dbReference>
<dbReference type="PANTHER" id="PTHR12618">
    <property type="entry name" value="PHD AND RING FINGER DOMAIN-CONTAINING PROTEIN 1"/>
    <property type="match status" value="1"/>
</dbReference>
<feature type="transmembrane region" description="Helical" evidence="6">
    <location>
        <begin position="949"/>
        <end position="967"/>
    </location>
</feature>
<organism evidence="9 10">
    <name type="scientific">Steinernema hermaphroditum</name>
    <dbReference type="NCBI Taxonomy" id="289476"/>
    <lineage>
        <taxon>Eukaryota</taxon>
        <taxon>Metazoa</taxon>
        <taxon>Ecdysozoa</taxon>
        <taxon>Nematoda</taxon>
        <taxon>Chromadorea</taxon>
        <taxon>Rhabditida</taxon>
        <taxon>Tylenchina</taxon>
        <taxon>Panagrolaimomorpha</taxon>
        <taxon>Strongyloidoidea</taxon>
        <taxon>Steinernematidae</taxon>
        <taxon>Steinernema</taxon>
    </lineage>
</organism>
<dbReference type="Pfam" id="PF00628">
    <property type="entry name" value="PHD"/>
    <property type="match status" value="1"/>
</dbReference>
<dbReference type="CDD" id="cd15543">
    <property type="entry name" value="PHD_RSF1"/>
    <property type="match status" value="1"/>
</dbReference>
<keyword evidence="6" id="KW-0812">Transmembrane</keyword>
<dbReference type="InterPro" id="IPR013099">
    <property type="entry name" value="K_chnl_dom"/>
</dbReference>
<dbReference type="PROSITE" id="PS50089">
    <property type="entry name" value="ZF_RING_2"/>
    <property type="match status" value="1"/>
</dbReference>
<proteinExistence type="predicted"/>
<comment type="caution">
    <text evidence="9">The sequence shown here is derived from an EMBL/GenBank/DDBJ whole genome shotgun (WGS) entry which is preliminary data.</text>
</comment>
<dbReference type="SUPFAM" id="SSF57850">
    <property type="entry name" value="RING/U-box"/>
    <property type="match status" value="1"/>
</dbReference>
<feature type="transmembrane region" description="Helical" evidence="6">
    <location>
        <begin position="840"/>
        <end position="859"/>
    </location>
</feature>
<evidence type="ECO:0000313" key="9">
    <source>
        <dbReference type="EMBL" id="KAK0396528.1"/>
    </source>
</evidence>
<keyword evidence="6" id="KW-0472">Membrane</keyword>
<accession>A0AA39LGM5</accession>